<protein>
    <submittedName>
        <fullName evidence="9">Putative arylsulfatase b</fullName>
    </submittedName>
</protein>
<keyword evidence="7" id="KW-0812">Transmembrane</keyword>
<dbReference type="CDD" id="cd16029">
    <property type="entry name" value="4-S"/>
    <property type="match status" value="1"/>
</dbReference>
<dbReference type="Pfam" id="PF00884">
    <property type="entry name" value="Sulfatase"/>
    <property type="match status" value="1"/>
</dbReference>
<evidence type="ECO:0000256" key="4">
    <source>
        <dbReference type="ARBA" id="ARBA00022801"/>
    </source>
</evidence>
<dbReference type="Gene3D" id="3.40.720.10">
    <property type="entry name" value="Alkaline Phosphatase, subunit A"/>
    <property type="match status" value="1"/>
</dbReference>
<keyword evidence="3" id="KW-0479">Metal-binding</keyword>
<evidence type="ECO:0000256" key="3">
    <source>
        <dbReference type="ARBA" id="ARBA00022723"/>
    </source>
</evidence>
<comment type="similarity">
    <text evidence="2">Belongs to the sulfatase family.</text>
</comment>
<keyword evidence="7" id="KW-1133">Transmembrane helix</keyword>
<evidence type="ECO:0000313" key="9">
    <source>
        <dbReference type="EMBL" id="NOV44917.1"/>
    </source>
</evidence>
<proteinExistence type="inferred from homology"/>
<dbReference type="InterPro" id="IPR017850">
    <property type="entry name" value="Alkaline_phosphatase_core_sf"/>
</dbReference>
<sequence length="549" mass="62010">MTMSIKNIFYSVVALFPIFNSLYFCENVRRPHIIFILADDLGWNDVGFHGSSQIPTPNIDALAYSGVILQNYYVQPLCTPSRSALMTGKYPIHLGMQHKVIDAGEPRGLPLNERLLPQYLKDLGYSTHMVGKWHLGHYKKDYTPLYRGFDSHLGIWSGFHDYYDHFVYEEPWYGLDIRRGMDPAWDLHGQYSTDVFSNEAIKIVQNHNTSKPLFLYMAHAAVHSSNHYNPLPAPDDVVDSFKHIENFQRRKFAAILKKMDDAIGDLIDALSKKDMLKDSIIVFSSDNGGAPVGMGPNSASNWPLRGAKFTLFEGGVRAAAAIWSPLIKTNQKISNQMMHISDWLPTLLSAVNANISIPNLDGVDMWHSLSENTASPRNEILLNIDDIYGQAGFIDGRYKIIKGNIFDGELNDWYGPPGRNDSYDIGQIFDSKTGRALKQLGHAPTVTRIRKLRYNAEVKCPENTTAKPCKLEETACVFDLISDPCERNNLAKSKPQLLTKLLNLLDKYNSTAVPPGNLPNDPRCDPSLWGHTWTNFGDYEEIIKKKIWL</sequence>
<dbReference type="PANTHER" id="PTHR10342:SF273">
    <property type="entry name" value="RE14504P"/>
    <property type="match status" value="1"/>
</dbReference>
<feature type="domain" description="Sulfatase N-terminal" evidence="8">
    <location>
        <begin position="31"/>
        <end position="352"/>
    </location>
</feature>
<evidence type="ECO:0000256" key="2">
    <source>
        <dbReference type="ARBA" id="ARBA00008779"/>
    </source>
</evidence>
<keyword evidence="7" id="KW-0472">Membrane</keyword>
<evidence type="ECO:0000256" key="7">
    <source>
        <dbReference type="SAM" id="Phobius"/>
    </source>
</evidence>
<evidence type="ECO:0000259" key="8">
    <source>
        <dbReference type="Pfam" id="PF00884"/>
    </source>
</evidence>
<evidence type="ECO:0000256" key="1">
    <source>
        <dbReference type="ARBA" id="ARBA00001913"/>
    </source>
</evidence>
<dbReference type="InterPro" id="IPR047115">
    <property type="entry name" value="ARSB"/>
</dbReference>
<evidence type="ECO:0000256" key="6">
    <source>
        <dbReference type="ARBA" id="ARBA00023180"/>
    </source>
</evidence>
<reference evidence="9" key="1">
    <citation type="submission" date="2020-03" db="EMBL/GenBank/DDBJ databases">
        <title>Transcriptomic Profiling of the Digestive Tract of the Rat Flea, Xenopsylla cheopis, Following Blood Feeding and Infection with Yersinia pestis.</title>
        <authorList>
            <person name="Bland D.M."/>
            <person name="Martens C.A."/>
            <person name="Virtaneva K."/>
            <person name="Kanakabandi K."/>
            <person name="Long D."/>
            <person name="Rosenke R."/>
            <person name="Saturday G.A."/>
            <person name="Hoyt F.H."/>
            <person name="Bruno D.P."/>
            <person name="Ribeiro J.M.C."/>
            <person name="Hinnebusch J."/>
        </authorList>
    </citation>
    <scope>NUCLEOTIDE SEQUENCE</scope>
</reference>
<keyword evidence="5" id="KW-0106">Calcium</keyword>
<dbReference type="SUPFAM" id="SSF53649">
    <property type="entry name" value="Alkaline phosphatase-like"/>
    <property type="match status" value="1"/>
</dbReference>
<dbReference type="Gene3D" id="3.30.1120.10">
    <property type="match status" value="1"/>
</dbReference>
<comment type="cofactor">
    <cofactor evidence="1">
        <name>Ca(2+)</name>
        <dbReference type="ChEBI" id="CHEBI:29108"/>
    </cofactor>
</comment>
<dbReference type="InterPro" id="IPR000917">
    <property type="entry name" value="Sulfatase_N"/>
</dbReference>
<organism evidence="9">
    <name type="scientific">Xenopsylla cheopis</name>
    <name type="common">Oriental rat flea</name>
    <name type="synonym">Pulex cheopis</name>
    <dbReference type="NCBI Taxonomy" id="163159"/>
    <lineage>
        <taxon>Eukaryota</taxon>
        <taxon>Metazoa</taxon>
        <taxon>Ecdysozoa</taxon>
        <taxon>Arthropoda</taxon>
        <taxon>Hexapoda</taxon>
        <taxon>Insecta</taxon>
        <taxon>Pterygota</taxon>
        <taxon>Neoptera</taxon>
        <taxon>Endopterygota</taxon>
        <taxon>Siphonaptera</taxon>
        <taxon>Pulicidae</taxon>
        <taxon>Xenopsyllinae</taxon>
        <taxon>Xenopsylla</taxon>
    </lineage>
</organism>
<feature type="transmembrane region" description="Helical" evidence="7">
    <location>
        <begin position="7"/>
        <end position="24"/>
    </location>
</feature>
<name>A0A6M2DJ96_XENCH</name>
<accession>A0A6M2DJ96</accession>
<keyword evidence="6" id="KW-0325">Glycoprotein</keyword>
<dbReference type="GO" id="GO:0008484">
    <property type="term" value="F:sulfuric ester hydrolase activity"/>
    <property type="evidence" value="ECO:0007669"/>
    <property type="project" value="InterPro"/>
</dbReference>
<dbReference type="PANTHER" id="PTHR10342">
    <property type="entry name" value="ARYLSULFATASE"/>
    <property type="match status" value="1"/>
</dbReference>
<dbReference type="GO" id="GO:0046872">
    <property type="term" value="F:metal ion binding"/>
    <property type="evidence" value="ECO:0007669"/>
    <property type="project" value="UniProtKB-KW"/>
</dbReference>
<evidence type="ECO:0000256" key="5">
    <source>
        <dbReference type="ARBA" id="ARBA00022837"/>
    </source>
</evidence>
<keyword evidence="4" id="KW-0378">Hydrolase</keyword>
<dbReference type="InterPro" id="IPR024607">
    <property type="entry name" value="Sulfatase_CS"/>
</dbReference>
<dbReference type="PROSITE" id="PS00523">
    <property type="entry name" value="SULFATASE_1"/>
    <property type="match status" value="1"/>
</dbReference>
<dbReference type="EMBL" id="GIIL01001191">
    <property type="protein sequence ID" value="NOV44917.1"/>
    <property type="molecule type" value="Transcribed_RNA"/>
</dbReference>
<dbReference type="AlphaFoldDB" id="A0A6M2DJ96"/>
<dbReference type="PROSITE" id="PS00149">
    <property type="entry name" value="SULFATASE_2"/>
    <property type="match status" value="1"/>
</dbReference>